<dbReference type="SUPFAM" id="SSF52833">
    <property type="entry name" value="Thioredoxin-like"/>
    <property type="match status" value="1"/>
</dbReference>
<dbReference type="EMBL" id="JBEZNA010000010">
    <property type="protein sequence ID" value="MEU9577049.1"/>
    <property type="molecule type" value="Genomic_DNA"/>
</dbReference>
<dbReference type="RefSeq" id="WP_359269893.1">
    <property type="nucleotide sequence ID" value="NZ_JBEZNA010000010.1"/>
</dbReference>
<reference evidence="2 3" key="1">
    <citation type="submission" date="2024-06" db="EMBL/GenBank/DDBJ databases">
        <title>The Natural Products Discovery Center: Release of the First 8490 Sequenced Strains for Exploring Actinobacteria Biosynthetic Diversity.</title>
        <authorList>
            <person name="Kalkreuter E."/>
            <person name="Kautsar S.A."/>
            <person name="Yang D."/>
            <person name="Bader C.D."/>
            <person name="Teijaro C.N."/>
            <person name="Fluegel L."/>
            <person name="Davis C.M."/>
            <person name="Simpson J.R."/>
            <person name="Lauterbach L."/>
            <person name="Steele A.D."/>
            <person name="Gui C."/>
            <person name="Meng S."/>
            <person name="Li G."/>
            <person name="Viehrig K."/>
            <person name="Ye F."/>
            <person name="Su P."/>
            <person name="Kiefer A.F."/>
            <person name="Nichols A."/>
            <person name="Cepeda A.J."/>
            <person name="Yan W."/>
            <person name="Fan B."/>
            <person name="Jiang Y."/>
            <person name="Adhikari A."/>
            <person name="Zheng C.-J."/>
            <person name="Schuster L."/>
            <person name="Cowan T.M."/>
            <person name="Smanski M.J."/>
            <person name="Chevrette M.G."/>
            <person name="De Carvalho L.P.S."/>
            <person name="Shen B."/>
        </authorList>
    </citation>
    <scope>NUCLEOTIDE SEQUENCE [LARGE SCALE GENOMIC DNA]</scope>
    <source>
        <strain evidence="2 3">NPDC048117</strain>
    </source>
</reference>
<proteinExistence type="predicted"/>
<dbReference type="Proteomes" id="UP001551584">
    <property type="component" value="Unassembled WGS sequence"/>
</dbReference>
<dbReference type="InterPro" id="IPR001853">
    <property type="entry name" value="DSBA-like_thioredoxin_dom"/>
</dbReference>
<gene>
    <name evidence="2" type="ORF">AB0D95_07250</name>
</gene>
<accession>A0ABV3ELH8</accession>
<feature type="domain" description="DSBA-like thioredoxin" evidence="1">
    <location>
        <begin position="11"/>
        <end position="182"/>
    </location>
</feature>
<evidence type="ECO:0000259" key="1">
    <source>
        <dbReference type="Pfam" id="PF01323"/>
    </source>
</evidence>
<protein>
    <submittedName>
        <fullName evidence="2">DsbA family protein</fullName>
    </submittedName>
</protein>
<comment type="caution">
    <text evidence="2">The sequence shown here is derived from an EMBL/GenBank/DDBJ whole genome shotgun (WGS) entry which is preliminary data.</text>
</comment>
<evidence type="ECO:0000313" key="3">
    <source>
        <dbReference type="Proteomes" id="UP001551584"/>
    </source>
</evidence>
<name>A0ABV3ELH8_9ACTN</name>
<evidence type="ECO:0000313" key="2">
    <source>
        <dbReference type="EMBL" id="MEU9577049.1"/>
    </source>
</evidence>
<organism evidence="2 3">
    <name type="scientific">Streptomyces chilikensis</name>
    <dbReference type="NCBI Taxonomy" id="1194079"/>
    <lineage>
        <taxon>Bacteria</taxon>
        <taxon>Bacillati</taxon>
        <taxon>Actinomycetota</taxon>
        <taxon>Actinomycetes</taxon>
        <taxon>Kitasatosporales</taxon>
        <taxon>Streptomycetaceae</taxon>
        <taxon>Streptomyces</taxon>
    </lineage>
</organism>
<dbReference type="Pfam" id="PF01323">
    <property type="entry name" value="DSBA"/>
    <property type="match status" value="1"/>
</dbReference>
<sequence length="213" mass="22664">MSDRVRLTYAFDAYCGWCYGFGPAALHEFAAADAHRIELRVLSGGLFTGSRALPVSAYPHVPEADRRIAQLTGVTFGDGYRCALAEGSAVMDSTDAATALTALRRHAPARALELAGALQRAWYVDGRSLSDPDVHRAVAAEHGLDTDAVAASYRSPATRTEAESEFRELRRLGVDACPTLLLHTPTGVHRPGGPVTSAAQLTDALDKHLAPVA</sequence>
<dbReference type="InterPro" id="IPR036249">
    <property type="entry name" value="Thioredoxin-like_sf"/>
</dbReference>
<dbReference type="CDD" id="cd03025">
    <property type="entry name" value="DsbA_FrnE_like"/>
    <property type="match status" value="1"/>
</dbReference>
<dbReference type="Gene3D" id="3.40.30.10">
    <property type="entry name" value="Glutaredoxin"/>
    <property type="match status" value="1"/>
</dbReference>
<keyword evidence="3" id="KW-1185">Reference proteome</keyword>